<evidence type="ECO:0000313" key="10">
    <source>
        <dbReference type="EMBL" id="CAE0505580.1"/>
    </source>
</evidence>
<evidence type="ECO:0000256" key="3">
    <source>
        <dbReference type="ARBA" id="ARBA00022692"/>
    </source>
</evidence>
<protein>
    <recommendedName>
        <fullName evidence="8">Mannose-P-dolichol utilization defect 1 protein homolog</fullName>
    </recommendedName>
</protein>
<gene>
    <name evidence="10" type="ORF">DTER00134_LOCUS20653</name>
</gene>
<dbReference type="InterPro" id="IPR016817">
    <property type="entry name" value="MannP-dilichol_defect-1"/>
</dbReference>
<evidence type="ECO:0000256" key="7">
    <source>
        <dbReference type="ARBA" id="ARBA00038475"/>
    </source>
</evidence>
<evidence type="ECO:0000256" key="2">
    <source>
        <dbReference type="ARBA" id="ARBA00022448"/>
    </source>
</evidence>
<accession>A0A7S3R8F5</accession>
<dbReference type="GO" id="GO:0016020">
    <property type="term" value="C:membrane"/>
    <property type="evidence" value="ECO:0007669"/>
    <property type="project" value="UniProtKB-SubCell"/>
</dbReference>
<comment type="similarity">
    <text evidence="7 8">Belongs to the MPDU1 (TC 2.A.43.3) family.</text>
</comment>
<dbReference type="Gene3D" id="1.20.1280.290">
    <property type="match status" value="2"/>
</dbReference>
<sequence length="233" mass="25274">MSQIWHALSEGGWKDPELLKLLLAKALGYGVLAGACITKLPQIVNVLKSGSAEGLSPLSFELETGGLLVHASYGYVNELPFSAYGEAFILFIQSLYLLLLIYRLARIPSIRSTFSIGLMAAYMAAVYSGRVDSAQVGYLFNANNVVFMAARLPQIHSNWRTKNTGQLSLVTCCINTLGCVVRIFTSITEGAGLAMVRGYSISLLLNSILVAQIFMYAPSKKKNPKRGAVGKQE</sequence>
<evidence type="ECO:0000256" key="1">
    <source>
        <dbReference type="ARBA" id="ARBA00004141"/>
    </source>
</evidence>
<name>A0A7S3R8F5_DUNTE</name>
<keyword evidence="3 8" id="KW-0812">Transmembrane</keyword>
<feature type="transmembrane region" description="Helical" evidence="9">
    <location>
        <begin position="81"/>
        <end position="102"/>
    </location>
</feature>
<dbReference type="Pfam" id="PF04193">
    <property type="entry name" value="PQ-loop"/>
    <property type="match status" value="2"/>
</dbReference>
<evidence type="ECO:0000256" key="5">
    <source>
        <dbReference type="ARBA" id="ARBA00022989"/>
    </source>
</evidence>
<dbReference type="InterPro" id="IPR006603">
    <property type="entry name" value="PQ-loop_rpt"/>
</dbReference>
<comment type="subcellular location">
    <subcellularLocation>
        <location evidence="1 8">Membrane</location>
        <topology evidence="1 8">Multi-pass membrane protein</topology>
    </subcellularLocation>
</comment>
<dbReference type="SMART" id="SM00679">
    <property type="entry name" value="CTNS"/>
    <property type="match status" value="2"/>
</dbReference>
<keyword evidence="6 8" id="KW-0472">Membrane</keyword>
<dbReference type="AlphaFoldDB" id="A0A7S3R8F5"/>
<evidence type="ECO:0000256" key="4">
    <source>
        <dbReference type="ARBA" id="ARBA00022737"/>
    </source>
</evidence>
<organism evidence="10">
    <name type="scientific">Dunaliella tertiolecta</name>
    <name type="common">Green alga</name>
    <dbReference type="NCBI Taxonomy" id="3047"/>
    <lineage>
        <taxon>Eukaryota</taxon>
        <taxon>Viridiplantae</taxon>
        <taxon>Chlorophyta</taxon>
        <taxon>core chlorophytes</taxon>
        <taxon>Chlorophyceae</taxon>
        <taxon>CS clade</taxon>
        <taxon>Chlamydomonadales</taxon>
        <taxon>Dunaliellaceae</taxon>
        <taxon>Dunaliella</taxon>
    </lineage>
</organism>
<evidence type="ECO:0000256" key="9">
    <source>
        <dbReference type="SAM" id="Phobius"/>
    </source>
</evidence>
<feature type="transmembrane region" description="Helical" evidence="9">
    <location>
        <begin position="199"/>
        <end position="217"/>
    </location>
</feature>
<evidence type="ECO:0000256" key="6">
    <source>
        <dbReference type="ARBA" id="ARBA00023136"/>
    </source>
</evidence>
<proteinExistence type="inferred from homology"/>
<dbReference type="PANTHER" id="PTHR12226:SF2">
    <property type="entry name" value="MANNOSE-P-DOLICHOL UTILIZATION DEFECT 1 PROTEIN"/>
    <property type="match status" value="1"/>
</dbReference>
<evidence type="ECO:0000256" key="8">
    <source>
        <dbReference type="PIRNR" id="PIRNR023381"/>
    </source>
</evidence>
<reference evidence="10" key="1">
    <citation type="submission" date="2021-01" db="EMBL/GenBank/DDBJ databases">
        <authorList>
            <person name="Corre E."/>
            <person name="Pelletier E."/>
            <person name="Niang G."/>
            <person name="Scheremetjew M."/>
            <person name="Finn R."/>
            <person name="Kale V."/>
            <person name="Holt S."/>
            <person name="Cochrane G."/>
            <person name="Meng A."/>
            <person name="Brown T."/>
            <person name="Cohen L."/>
        </authorList>
    </citation>
    <scope>NUCLEOTIDE SEQUENCE</scope>
    <source>
        <strain evidence="10">CCMP1320</strain>
    </source>
</reference>
<dbReference type="EMBL" id="HBIP01033860">
    <property type="protein sequence ID" value="CAE0505580.1"/>
    <property type="molecule type" value="Transcribed_RNA"/>
</dbReference>
<dbReference type="PANTHER" id="PTHR12226">
    <property type="entry name" value="MANNOSE-P-DOLICHOL UTILIZATION DEFECT 1 LEC35 -RELATED"/>
    <property type="match status" value="1"/>
</dbReference>
<feature type="transmembrane region" description="Helical" evidence="9">
    <location>
        <begin position="167"/>
        <end position="187"/>
    </location>
</feature>
<feature type="transmembrane region" description="Helical" evidence="9">
    <location>
        <begin position="114"/>
        <end position="130"/>
    </location>
</feature>
<keyword evidence="4" id="KW-0677">Repeat</keyword>
<dbReference type="PIRSF" id="PIRSF023381">
    <property type="entry name" value="MannP-dilichol_defect-1p"/>
    <property type="match status" value="1"/>
</dbReference>
<keyword evidence="5 8" id="KW-1133">Transmembrane helix</keyword>
<keyword evidence="2" id="KW-0813">Transport</keyword>